<reference evidence="2" key="1">
    <citation type="submission" date="2016-05" db="EMBL/GenBank/DDBJ databases">
        <authorList>
            <person name="Lavstsen T."/>
            <person name="Jespersen J.S."/>
        </authorList>
    </citation>
    <scope>NUCLEOTIDE SEQUENCE</scope>
    <source>
        <tissue evidence="2">Brain</tissue>
    </source>
</reference>
<name>A0A1A8F709_9TELE</name>
<feature type="compositionally biased region" description="Basic and acidic residues" evidence="1">
    <location>
        <begin position="1"/>
        <end position="10"/>
    </location>
</feature>
<sequence length="62" mass="6728">GNGSMNRDEGAYQLSHTWDSLLQRPASGGGRDRPGGSDRSGLVTPTRRTADRREHTNICDTS</sequence>
<evidence type="ECO:0000313" key="2">
    <source>
        <dbReference type="EMBL" id="SBQ54546.1"/>
    </source>
</evidence>
<feature type="non-terminal residue" evidence="2">
    <location>
        <position position="1"/>
    </location>
</feature>
<feature type="compositionally biased region" description="Basic and acidic residues" evidence="1">
    <location>
        <begin position="48"/>
        <end position="62"/>
    </location>
</feature>
<dbReference type="AlphaFoldDB" id="A0A1A8F709"/>
<dbReference type="EMBL" id="HAEB01008019">
    <property type="protein sequence ID" value="SBQ54546.1"/>
    <property type="molecule type" value="Transcribed_RNA"/>
</dbReference>
<protein>
    <submittedName>
        <fullName evidence="2">E2F transcription factor 1</fullName>
    </submittedName>
</protein>
<accession>A0A1A8F709</accession>
<evidence type="ECO:0000256" key="1">
    <source>
        <dbReference type="SAM" id="MobiDB-lite"/>
    </source>
</evidence>
<reference evidence="2" key="2">
    <citation type="submission" date="2016-06" db="EMBL/GenBank/DDBJ databases">
        <title>The genome of a short-lived fish provides insights into sex chromosome evolution and the genetic control of aging.</title>
        <authorList>
            <person name="Reichwald K."/>
            <person name="Felder M."/>
            <person name="Petzold A."/>
            <person name="Koch P."/>
            <person name="Groth M."/>
            <person name="Platzer M."/>
        </authorList>
    </citation>
    <scope>NUCLEOTIDE SEQUENCE</scope>
    <source>
        <tissue evidence="2">Brain</tissue>
    </source>
</reference>
<gene>
    <name evidence="2" type="primary">E2F1</name>
</gene>
<organism evidence="2">
    <name type="scientific">Nothobranchius korthausae</name>
    <dbReference type="NCBI Taxonomy" id="1143690"/>
    <lineage>
        <taxon>Eukaryota</taxon>
        <taxon>Metazoa</taxon>
        <taxon>Chordata</taxon>
        <taxon>Craniata</taxon>
        <taxon>Vertebrata</taxon>
        <taxon>Euteleostomi</taxon>
        <taxon>Actinopterygii</taxon>
        <taxon>Neopterygii</taxon>
        <taxon>Teleostei</taxon>
        <taxon>Neoteleostei</taxon>
        <taxon>Acanthomorphata</taxon>
        <taxon>Ovalentaria</taxon>
        <taxon>Atherinomorphae</taxon>
        <taxon>Cyprinodontiformes</taxon>
        <taxon>Nothobranchiidae</taxon>
        <taxon>Nothobranchius</taxon>
    </lineage>
</organism>
<proteinExistence type="predicted"/>
<feature type="region of interest" description="Disordered" evidence="1">
    <location>
        <begin position="1"/>
        <end position="62"/>
    </location>
</feature>
<feature type="non-terminal residue" evidence="2">
    <location>
        <position position="62"/>
    </location>
</feature>